<evidence type="ECO:0000313" key="3">
    <source>
        <dbReference type="Proteomes" id="UP000267469"/>
    </source>
</evidence>
<organism evidence="2 3">
    <name type="scientific">Sinomicrobium pectinilyticum</name>
    <dbReference type="NCBI Taxonomy" id="1084421"/>
    <lineage>
        <taxon>Bacteria</taxon>
        <taxon>Pseudomonadati</taxon>
        <taxon>Bacteroidota</taxon>
        <taxon>Flavobacteriia</taxon>
        <taxon>Flavobacteriales</taxon>
        <taxon>Flavobacteriaceae</taxon>
        <taxon>Sinomicrobium</taxon>
    </lineage>
</organism>
<comment type="caution">
    <text evidence="2">The sequence shown here is derived from an EMBL/GenBank/DDBJ whole genome shotgun (WGS) entry which is preliminary data.</text>
</comment>
<evidence type="ECO:0000259" key="1">
    <source>
        <dbReference type="Pfam" id="PF01872"/>
    </source>
</evidence>
<dbReference type="GO" id="GO:0009231">
    <property type="term" value="P:riboflavin biosynthetic process"/>
    <property type="evidence" value="ECO:0007669"/>
    <property type="project" value="InterPro"/>
</dbReference>
<keyword evidence="3" id="KW-1185">Reference proteome</keyword>
<accession>A0A3N0DS18</accession>
<dbReference type="Gene3D" id="3.40.430.10">
    <property type="entry name" value="Dihydrofolate Reductase, subunit A"/>
    <property type="match status" value="1"/>
</dbReference>
<dbReference type="GO" id="GO:0008703">
    <property type="term" value="F:5-amino-6-(5-phosphoribosylamino)uracil reductase activity"/>
    <property type="evidence" value="ECO:0007669"/>
    <property type="project" value="InterPro"/>
</dbReference>
<evidence type="ECO:0000313" key="2">
    <source>
        <dbReference type="EMBL" id="RNL78153.1"/>
    </source>
</evidence>
<gene>
    <name evidence="2" type="ORF">ED312_19660</name>
</gene>
<dbReference type="InterPro" id="IPR024072">
    <property type="entry name" value="DHFR-like_dom_sf"/>
</dbReference>
<reference evidence="2 3" key="1">
    <citation type="submission" date="2018-10" db="EMBL/GenBank/DDBJ databases">
        <title>Sinomicrobium pectinilyticum sp. nov., a pectinase-producing bacterium isolated from alkaline and saline soil, and emended description of the genus Sinomicrobium.</title>
        <authorList>
            <person name="Cheng B."/>
            <person name="Li C."/>
            <person name="Lai Q."/>
            <person name="Du M."/>
            <person name="Shao Z."/>
            <person name="Xu P."/>
            <person name="Yang C."/>
        </authorList>
    </citation>
    <scope>NUCLEOTIDE SEQUENCE [LARGE SCALE GENOMIC DNA]</scope>
    <source>
        <strain evidence="2 3">5DNS001</strain>
    </source>
</reference>
<dbReference type="Pfam" id="PF01872">
    <property type="entry name" value="RibD_C"/>
    <property type="match status" value="1"/>
</dbReference>
<dbReference type="RefSeq" id="WP_123217737.1">
    <property type="nucleotide sequence ID" value="NZ_RJTM01000136.1"/>
</dbReference>
<dbReference type="Proteomes" id="UP000267469">
    <property type="component" value="Unassembled WGS sequence"/>
</dbReference>
<dbReference type="InterPro" id="IPR002734">
    <property type="entry name" value="RibDG_C"/>
</dbReference>
<dbReference type="AlphaFoldDB" id="A0A3N0DS18"/>
<proteinExistence type="predicted"/>
<protein>
    <recommendedName>
        <fullName evidence="1">Bacterial bifunctional deaminase-reductase C-terminal domain-containing protein</fullName>
    </recommendedName>
</protein>
<feature type="domain" description="Bacterial bifunctional deaminase-reductase C-terminal" evidence="1">
    <location>
        <begin position="61"/>
        <end position="157"/>
    </location>
</feature>
<sequence length="168" mass="18566">MKVTVIANISANGKTLLSNNPHYQLPKEAMGFYLKYANKVGNLIIGWKTFENFRKFPKEIKEHFKGIKIIILADIPYEIEGYTVVGSPEEAIEHLTAEGLQEVAIGGGTGTFNAFIDKDLVTDLYFNISPVITGNGGVLGNNPVLSTKFKLAEHTVNEDNLLLHFTKL</sequence>
<dbReference type="EMBL" id="RJTM01000136">
    <property type="protein sequence ID" value="RNL78153.1"/>
    <property type="molecule type" value="Genomic_DNA"/>
</dbReference>
<name>A0A3N0DS18_SINP1</name>
<dbReference type="SUPFAM" id="SSF53597">
    <property type="entry name" value="Dihydrofolate reductase-like"/>
    <property type="match status" value="1"/>
</dbReference>
<dbReference type="OrthoDB" id="705695at2"/>